<gene>
    <name evidence="1" type="primary">slyX</name>
    <name evidence="3" type="ORF">Q4481_19755</name>
</gene>
<reference evidence="3" key="2">
    <citation type="submission" date="2023-07" db="EMBL/GenBank/DDBJ databases">
        <authorList>
            <person name="Shen H."/>
        </authorList>
    </citation>
    <scope>NUCLEOTIDE SEQUENCE</scope>
    <source>
        <strain evidence="3">TNR-22</strain>
    </source>
</reference>
<name>A0ABT8YR30_9HYPH</name>
<dbReference type="NCBIfam" id="NF001962">
    <property type="entry name" value="PRK00736.1"/>
    <property type="match status" value="1"/>
</dbReference>
<feature type="coiled-coil region" evidence="2">
    <location>
        <begin position="12"/>
        <end position="60"/>
    </location>
</feature>
<evidence type="ECO:0000256" key="1">
    <source>
        <dbReference type="HAMAP-Rule" id="MF_00715"/>
    </source>
</evidence>
<reference evidence="3" key="1">
    <citation type="journal article" date="2015" name="Int. J. Syst. Evol. Microbiol.">
        <title>Rhizobium alvei sp. nov., isolated from a freshwater river.</title>
        <authorList>
            <person name="Sheu S.Y."/>
            <person name="Huang H.W."/>
            <person name="Young C.C."/>
            <person name="Chen W.M."/>
        </authorList>
    </citation>
    <scope>NUCLEOTIDE SEQUENCE</scope>
    <source>
        <strain evidence="3">TNR-22</strain>
    </source>
</reference>
<evidence type="ECO:0000313" key="4">
    <source>
        <dbReference type="Proteomes" id="UP001174932"/>
    </source>
</evidence>
<comment type="similarity">
    <text evidence="1">Belongs to the SlyX family.</text>
</comment>
<accession>A0ABT8YR30</accession>
<dbReference type="RefSeq" id="WP_304378118.1">
    <property type="nucleotide sequence ID" value="NZ_JAUOZU010000016.1"/>
</dbReference>
<dbReference type="HAMAP" id="MF_00715">
    <property type="entry name" value="SlyX"/>
    <property type="match status" value="1"/>
</dbReference>
<keyword evidence="4" id="KW-1185">Reference proteome</keyword>
<dbReference type="InterPro" id="IPR007236">
    <property type="entry name" value="SlyX"/>
</dbReference>
<keyword evidence="2" id="KW-0175">Coiled coil</keyword>
<dbReference type="Pfam" id="PF04102">
    <property type="entry name" value="SlyX"/>
    <property type="match status" value="1"/>
</dbReference>
<dbReference type="PANTHER" id="PTHR36508">
    <property type="entry name" value="PROTEIN SLYX"/>
    <property type="match status" value="1"/>
</dbReference>
<dbReference type="Proteomes" id="UP001174932">
    <property type="component" value="Unassembled WGS sequence"/>
</dbReference>
<comment type="caution">
    <text evidence="3">The sequence shown here is derived from an EMBL/GenBank/DDBJ whole genome shotgun (WGS) entry which is preliminary data.</text>
</comment>
<evidence type="ECO:0000313" key="3">
    <source>
        <dbReference type="EMBL" id="MDO6966193.1"/>
    </source>
</evidence>
<sequence>MRPEGDPLSERITSLEEAAAHQARTIEDLSSQLADQWKIIDQLQLRLTQLTERFQSLEDVAFEAAPVTRPPHY</sequence>
<proteinExistence type="inferred from homology"/>
<dbReference type="EMBL" id="JAUOZU010000016">
    <property type="protein sequence ID" value="MDO6966193.1"/>
    <property type="molecule type" value="Genomic_DNA"/>
</dbReference>
<dbReference type="PANTHER" id="PTHR36508:SF1">
    <property type="entry name" value="PROTEIN SLYX"/>
    <property type="match status" value="1"/>
</dbReference>
<evidence type="ECO:0000256" key="2">
    <source>
        <dbReference type="SAM" id="Coils"/>
    </source>
</evidence>
<protein>
    <recommendedName>
        <fullName evidence="1">Protein SlyX homolog</fullName>
    </recommendedName>
</protein>
<organism evidence="3 4">
    <name type="scientific">Rhizobium alvei</name>
    <dbReference type="NCBI Taxonomy" id="1132659"/>
    <lineage>
        <taxon>Bacteria</taxon>
        <taxon>Pseudomonadati</taxon>
        <taxon>Pseudomonadota</taxon>
        <taxon>Alphaproteobacteria</taxon>
        <taxon>Hyphomicrobiales</taxon>
        <taxon>Rhizobiaceae</taxon>
        <taxon>Rhizobium/Agrobacterium group</taxon>
        <taxon>Rhizobium</taxon>
    </lineage>
</organism>